<keyword evidence="2" id="KW-1185">Reference proteome</keyword>
<evidence type="ECO:0000313" key="1">
    <source>
        <dbReference type="EMBL" id="EFN65994.1"/>
    </source>
</evidence>
<name>E2AKP5_CAMFO</name>
<dbReference type="EMBL" id="GL440365">
    <property type="protein sequence ID" value="EFN65994.1"/>
    <property type="molecule type" value="Genomic_DNA"/>
</dbReference>
<dbReference type="AlphaFoldDB" id="E2AKP5"/>
<dbReference type="PANTHER" id="PTHR11439:SF483">
    <property type="entry name" value="PEPTIDE SYNTHASE GLIP-LIKE, PUTATIVE (AFU_ORTHOLOGUE AFUA_3G12920)-RELATED"/>
    <property type="match status" value="1"/>
</dbReference>
<gene>
    <name evidence="1" type="ORF">EAG_00470</name>
</gene>
<dbReference type="InterPro" id="IPR043502">
    <property type="entry name" value="DNA/RNA_pol_sf"/>
</dbReference>
<dbReference type="SUPFAM" id="SSF56672">
    <property type="entry name" value="DNA/RNA polymerases"/>
    <property type="match status" value="1"/>
</dbReference>
<dbReference type="STRING" id="104421.E2AKP5"/>
<organism evidence="2">
    <name type="scientific">Camponotus floridanus</name>
    <name type="common">Florida carpenter ant</name>
    <dbReference type="NCBI Taxonomy" id="104421"/>
    <lineage>
        <taxon>Eukaryota</taxon>
        <taxon>Metazoa</taxon>
        <taxon>Ecdysozoa</taxon>
        <taxon>Arthropoda</taxon>
        <taxon>Hexapoda</taxon>
        <taxon>Insecta</taxon>
        <taxon>Pterygota</taxon>
        <taxon>Neoptera</taxon>
        <taxon>Endopterygota</taxon>
        <taxon>Hymenoptera</taxon>
        <taxon>Apocrita</taxon>
        <taxon>Aculeata</taxon>
        <taxon>Formicoidea</taxon>
        <taxon>Formicidae</taxon>
        <taxon>Formicinae</taxon>
        <taxon>Camponotus</taxon>
    </lineage>
</organism>
<dbReference type="CDD" id="cd09272">
    <property type="entry name" value="RNase_HI_RT_Ty1"/>
    <property type="match status" value="1"/>
</dbReference>
<dbReference type="OMA" id="KNAVHHE"/>
<protein>
    <submittedName>
        <fullName evidence="1">Retrovirus-related Pol polyprotein from transposon TNT 1-94</fullName>
    </submittedName>
</protein>
<accession>E2AKP5</accession>
<proteinExistence type="predicted"/>
<dbReference type="Proteomes" id="UP000000311">
    <property type="component" value="Unassembled WGS sequence"/>
</dbReference>
<feature type="non-terminal residue" evidence="1">
    <location>
        <position position="1"/>
    </location>
</feature>
<dbReference type="GO" id="GO:0071897">
    <property type="term" value="P:DNA biosynthetic process"/>
    <property type="evidence" value="ECO:0007669"/>
    <property type="project" value="UniProtKB-ARBA"/>
</dbReference>
<evidence type="ECO:0000313" key="2">
    <source>
        <dbReference type="Proteomes" id="UP000000311"/>
    </source>
</evidence>
<dbReference type="PANTHER" id="PTHR11439">
    <property type="entry name" value="GAG-POL-RELATED RETROTRANSPOSON"/>
    <property type="match status" value="1"/>
</dbReference>
<reference evidence="1 2" key="1">
    <citation type="journal article" date="2010" name="Science">
        <title>Genomic comparison of the ants Camponotus floridanus and Harpegnathos saltator.</title>
        <authorList>
            <person name="Bonasio R."/>
            <person name="Zhang G."/>
            <person name="Ye C."/>
            <person name="Mutti N.S."/>
            <person name="Fang X."/>
            <person name="Qin N."/>
            <person name="Donahue G."/>
            <person name="Yang P."/>
            <person name="Li Q."/>
            <person name="Li C."/>
            <person name="Zhang P."/>
            <person name="Huang Z."/>
            <person name="Berger S.L."/>
            <person name="Reinberg D."/>
            <person name="Wang J."/>
            <person name="Liebig J."/>
        </authorList>
    </citation>
    <scope>NUCLEOTIDE SEQUENCE [LARGE SCALE GENOMIC DNA]</scope>
    <source>
        <strain evidence="2">C129</strain>
    </source>
</reference>
<feature type="non-terminal residue" evidence="1">
    <location>
        <position position="239"/>
    </location>
</feature>
<sequence>ATPVTSGLRLEKNETQSDEDLRLPYRELVGALTYLASTTRPDISFAVSNLGQYNNCFGANHWKAAKRVLRYLKGNIDVGLTFGSDSGSIVGFADADWGNTEDRRSFSGYIFMLNGGPVSWESRKQRTVALSTTEAEYMALTESSKEAIFLRRFLIELGSNDLSGIIIYCDNQSAMKLTENPVYHGRSKHIDIRHHFIREAIGRKEFHLKHISTEDQAADFLTKGLVKAKHIKCAKLAGL</sequence>
<dbReference type="InParanoid" id="E2AKP5"/>